<name>A0A6A6WJD4_9PEZI</name>
<evidence type="ECO:0000256" key="3">
    <source>
        <dbReference type="ARBA" id="ARBA00022989"/>
    </source>
</evidence>
<reference evidence="6" key="1">
    <citation type="journal article" date="2020" name="Stud. Mycol.">
        <title>101 Dothideomycetes genomes: a test case for predicting lifestyles and emergence of pathogens.</title>
        <authorList>
            <person name="Haridas S."/>
            <person name="Albert R."/>
            <person name="Binder M."/>
            <person name="Bloem J."/>
            <person name="Labutti K."/>
            <person name="Salamov A."/>
            <person name="Andreopoulos B."/>
            <person name="Baker S."/>
            <person name="Barry K."/>
            <person name="Bills G."/>
            <person name="Bluhm B."/>
            <person name="Cannon C."/>
            <person name="Castanera R."/>
            <person name="Culley D."/>
            <person name="Daum C."/>
            <person name="Ezra D."/>
            <person name="Gonzalez J."/>
            <person name="Henrissat B."/>
            <person name="Kuo A."/>
            <person name="Liang C."/>
            <person name="Lipzen A."/>
            <person name="Lutzoni F."/>
            <person name="Magnuson J."/>
            <person name="Mondo S."/>
            <person name="Nolan M."/>
            <person name="Ohm R."/>
            <person name="Pangilinan J."/>
            <person name="Park H.-J."/>
            <person name="Ramirez L."/>
            <person name="Alfaro M."/>
            <person name="Sun H."/>
            <person name="Tritt A."/>
            <person name="Yoshinaga Y."/>
            <person name="Zwiers L.-H."/>
            <person name="Turgeon B."/>
            <person name="Goodwin S."/>
            <person name="Spatafora J."/>
            <person name="Crous P."/>
            <person name="Grigoriev I."/>
        </authorList>
    </citation>
    <scope>NUCLEOTIDE SEQUENCE</scope>
    <source>
        <strain evidence="6">CBS 121739</strain>
    </source>
</reference>
<dbReference type="Gene3D" id="1.20.120.550">
    <property type="entry name" value="Membrane associated eicosanoid/glutathione metabolism-like domain"/>
    <property type="match status" value="1"/>
</dbReference>
<accession>A0A6A6WJD4</accession>
<dbReference type="SUPFAM" id="SSF161084">
    <property type="entry name" value="MAPEG domain-like"/>
    <property type="match status" value="1"/>
</dbReference>
<organism evidence="6 7">
    <name type="scientific">Pseudovirgaria hyperparasitica</name>
    <dbReference type="NCBI Taxonomy" id="470096"/>
    <lineage>
        <taxon>Eukaryota</taxon>
        <taxon>Fungi</taxon>
        <taxon>Dikarya</taxon>
        <taxon>Ascomycota</taxon>
        <taxon>Pezizomycotina</taxon>
        <taxon>Dothideomycetes</taxon>
        <taxon>Dothideomycetes incertae sedis</taxon>
        <taxon>Acrospermales</taxon>
        <taxon>Acrospermaceae</taxon>
        <taxon>Pseudovirgaria</taxon>
    </lineage>
</organism>
<dbReference type="PANTHER" id="PTHR35371:SF1">
    <property type="entry name" value="BLR7753 PROTEIN"/>
    <property type="match status" value="1"/>
</dbReference>
<comment type="subcellular location">
    <subcellularLocation>
        <location evidence="1">Membrane</location>
    </subcellularLocation>
</comment>
<evidence type="ECO:0000256" key="1">
    <source>
        <dbReference type="ARBA" id="ARBA00004370"/>
    </source>
</evidence>
<dbReference type="InterPro" id="IPR001129">
    <property type="entry name" value="Membr-assoc_MAPEG"/>
</dbReference>
<dbReference type="OrthoDB" id="2421200at2759"/>
<keyword evidence="4 5" id="KW-0472">Membrane</keyword>
<dbReference type="AlphaFoldDB" id="A0A6A6WJD4"/>
<dbReference type="RefSeq" id="XP_033604980.1">
    <property type="nucleotide sequence ID" value="XM_033749163.1"/>
</dbReference>
<dbReference type="EMBL" id="ML996565">
    <property type="protein sequence ID" value="KAF2762529.1"/>
    <property type="molecule type" value="Genomic_DNA"/>
</dbReference>
<gene>
    <name evidence="6" type="ORF">EJ05DRAFT_534070</name>
</gene>
<keyword evidence="3 5" id="KW-1133">Transmembrane helix</keyword>
<evidence type="ECO:0000256" key="4">
    <source>
        <dbReference type="ARBA" id="ARBA00023136"/>
    </source>
</evidence>
<keyword evidence="7" id="KW-1185">Reference proteome</keyword>
<dbReference type="Proteomes" id="UP000799437">
    <property type="component" value="Unassembled WGS sequence"/>
</dbReference>
<feature type="transmembrane region" description="Helical" evidence="5">
    <location>
        <begin position="74"/>
        <end position="95"/>
    </location>
</feature>
<evidence type="ECO:0000313" key="6">
    <source>
        <dbReference type="EMBL" id="KAF2762529.1"/>
    </source>
</evidence>
<dbReference type="GO" id="GO:0016020">
    <property type="term" value="C:membrane"/>
    <property type="evidence" value="ECO:0007669"/>
    <property type="project" value="UniProtKB-SubCell"/>
</dbReference>
<proteinExistence type="predicted"/>
<sequence>MSVEKKADTIKQKAADDGVANPSGAAVAGFAGLYLAFIPVTNYLASTGALESFVQGTARLIPGFSNTLTSDRTIPALSALYMFLTFGATGAVSAAGQAMSRSEGLDNNHPRQHLNDMRGLPLRMRSAHLGLLENFAGYALAAALTQSLAPGNKELINLLGLHVLLKLGVYYPAYLLNIGPPRTFAHVIATSSIVSALWKLAAGA</sequence>
<keyword evidence="2 5" id="KW-0812">Transmembrane</keyword>
<evidence type="ECO:0000313" key="7">
    <source>
        <dbReference type="Proteomes" id="UP000799437"/>
    </source>
</evidence>
<dbReference type="InterPro" id="IPR023352">
    <property type="entry name" value="MAPEG-like_dom_sf"/>
</dbReference>
<dbReference type="Pfam" id="PF01124">
    <property type="entry name" value="MAPEG"/>
    <property type="match status" value="1"/>
</dbReference>
<dbReference type="PANTHER" id="PTHR35371">
    <property type="entry name" value="INNER MEMBRANE PROTEIN"/>
    <property type="match status" value="1"/>
</dbReference>
<protein>
    <submittedName>
        <fullName evidence="6">Uncharacterized protein</fullName>
    </submittedName>
</protein>
<evidence type="ECO:0000256" key="5">
    <source>
        <dbReference type="SAM" id="Phobius"/>
    </source>
</evidence>
<dbReference type="GeneID" id="54490217"/>
<evidence type="ECO:0000256" key="2">
    <source>
        <dbReference type="ARBA" id="ARBA00022692"/>
    </source>
</evidence>